<evidence type="ECO:0000256" key="4">
    <source>
        <dbReference type="ARBA" id="ARBA00022857"/>
    </source>
</evidence>
<organism evidence="8">
    <name type="scientific">freshwater metagenome</name>
    <dbReference type="NCBI Taxonomy" id="449393"/>
    <lineage>
        <taxon>unclassified sequences</taxon>
        <taxon>metagenomes</taxon>
        <taxon>ecological metagenomes</taxon>
    </lineage>
</organism>
<comment type="cofactor">
    <cofactor evidence="1">
        <name>FMN</name>
        <dbReference type="ChEBI" id="CHEBI:58210"/>
    </cofactor>
</comment>
<evidence type="ECO:0000256" key="5">
    <source>
        <dbReference type="ARBA" id="ARBA00023002"/>
    </source>
</evidence>
<dbReference type="GO" id="GO:0050661">
    <property type="term" value="F:NADP binding"/>
    <property type="evidence" value="ECO:0007669"/>
    <property type="project" value="InterPro"/>
</dbReference>
<name>A0A6J6H3G5_9ZZZZ</name>
<reference evidence="8" key="1">
    <citation type="submission" date="2020-05" db="EMBL/GenBank/DDBJ databases">
        <authorList>
            <person name="Chiriac C."/>
            <person name="Salcher M."/>
            <person name="Ghai R."/>
            <person name="Kavagutti S V."/>
        </authorList>
    </citation>
    <scope>NUCLEOTIDE SEQUENCE</scope>
</reference>
<dbReference type="EMBL" id="CAEZUR010000037">
    <property type="protein sequence ID" value="CAB4607210.1"/>
    <property type="molecule type" value="Genomic_DNA"/>
</dbReference>
<evidence type="ECO:0000313" key="8">
    <source>
        <dbReference type="EMBL" id="CAB4607210.1"/>
    </source>
</evidence>
<dbReference type="GO" id="GO:0003959">
    <property type="term" value="F:NADPH dehydrogenase activity"/>
    <property type="evidence" value="ECO:0007669"/>
    <property type="project" value="InterPro"/>
</dbReference>
<keyword evidence="4" id="KW-0521">NADP</keyword>
<sequence length="356" mass="38373">MTKLFESIRVRNLTTRNRIWISPMCQYSCEEKDGVVGNWGLVHYSAFAKGGAGLVISEATGVSDIGRISPWCAGIWNDEQTIAWEAVVDSVHLNGGKIGIQLAHAGRKGSTHREWSGVGSIPISEGGWETVAPSAIAFEGYEVPRALELSEIEDLKAQFVAAANRAVTAGFDLIEIHAAHGYLLHEFLSPLSNQRTDEYGGSLENRARLLVEIVLATRVAIGDELPISVRFSATDWIEGGWTQEETATVAKWCLDAGADLFDISSAGLSTAQKLVLGPGYQVPFAEFVGSTIDAPVAAVGSITTGTQAESILQQGLVDLVMIGRAALGDPYWPIRAAKELGEEIDYIPKRMSRAIF</sequence>
<dbReference type="InterPro" id="IPR013785">
    <property type="entry name" value="Aldolase_TIM"/>
</dbReference>
<proteinExistence type="predicted"/>
<dbReference type="SUPFAM" id="SSF51395">
    <property type="entry name" value="FMN-linked oxidoreductases"/>
    <property type="match status" value="1"/>
</dbReference>
<evidence type="ECO:0000256" key="1">
    <source>
        <dbReference type="ARBA" id="ARBA00001917"/>
    </source>
</evidence>
<evidence type="ECO:0000256" key="2">
    <source>
        <dbReference type="ARBA" id="ARBA00022630"/>
    </source>
</evidence>
<dbReference type="PANTHER" id="PTHR43303">
    <property type="entry name" value="NADPH DEHYDROGENASE C23G7.10C-RELATED"/>
    <property type="match status" value="1"/>
</dbReference>
<gene>
    <name evidence="7" type="ORF">UFOPK1433_00721</name>
    <name evidence="8" type="ORF">UFOPK1843_00586</name>
</gene>
<keyword evidence="5" id="KW-0560">Oxidoreductase</keyword>
<feature type="domain" description="NADH:flavin oxidoreductase/NADH oxidase N-terminal" evidence="6">
    <location>
        <begin position="3"/>
        <end position="341"/>
    </location>
</feature>
<protein>
    <submittedName>
        <fullName evidence="8">Unannotated protein</fullName>
    </submittedName>
</protein>
<dbReference type="InterPro" id="IPR001155">
    <property type="entry name" value="OxRdtase_FMN_N"/>
</dbReference>
<keyword evidence="2" id="KW-0285">Flavoprotein</keyword>
<dbReference type="EMBL" id="CAEZSN010000072">
    <property type="protein sequence ID" value="CAB4544796.1"/>
    <property type="molecule type" value="Genomic_DNA"/>
</dbReference>
<evidence type="ECO:0000256" key="3">
    <source>
        <dbReference type="ARBA" id="ARBA00022643"/>
    </source>
</evidence>
<dbReference type="AlphaFoldDB" id="A0A6J6H3G5"/>
<dbReference type="Pfam" id="PF00724">
    <property type="entry name" value="Oxidored_FMN"/>
    <property type="match status" value="1"/>
</dbReference>
<evidence type="ECO:0000313" key="7">
    <source>
        <dbReference type="EMBL" id="CAB4544796.1"/>
    </source>
</evidence>
<dbReference type="InterPro" id="IPR044152">
    <property type="entry name" value="YqjM-like"/>
</dbReference>
<dbReference type="Gene3D" id="3.20.20.70">
    <property type="entry name" value="Aldolase class I"/>
    <property type="match status" value="1"/>
</dbReference>
<evidence type="ECO:0000259" key="6">
    <source>
        <dbReference type="Pfam" id="PF00724"/>
    </source>
</evidence>
<dbReference type="GO" id="GO:0010181">
    <property type="term" value="F:FMN binding"/>
    <property type="evidence" value="ECO:0007669"/>
    <property type="project" value="InterPro"/>
</dbReference>
<dbReference type="PANTHER" id="PTHR43303:SF4">
    <property type="entry name" value="NADPH DEHYDROGENASE C23G7.10C-RELATED"/>
    <property type="match status" value="1"/>
</dbReference>
<accession>A0A6J6H3G5</accession>
<dbReference type="CDD" id="cd02932">
    <property type="entry name" value="OYE_YqiM_FMN"/>
    <property type="match status" value="1"/>
</dbReference>
<keyword evidence="3" id="KW-0288">FMN</keyword>